<dbReference type="InterPro" id="IPR013088">
    <property type="entry name" value="Znf_NHR/GATA"/>
</dbReference>
<dbReference type="PROSITE" id="PS51843">
    <property type="entry name" value="NR_LBD"/>
    <property type="match status" value="1"/>
</dbReference>
<dbReference type="GO" id="GO:0043565">
    <property type="term" value="F:sequence-specific DNA binding"/>
    <property type="evidence" value="ECO:0007669"/>
    <property type="project" value="InterPro"/>
</dbReference>
<dbReference type="InterPro" id="IPR000536">
    <property type="entry name" value="Nucl_hrmn_rcpt_lig-bd"/>
</dbReference>
<evidence type="ECO:0000256" key="7">
    <source>
        <dbReference type="ARBA" id="ARBA00023163"/>
    </source>
</evidence>
<name>A0A834VEB7_SARSC</name>
<keyword evidence="4" id="KW-0862">Zinc</keyword>
<evidence type="ECO:0000313" key="14">
    <source>
        <dbReference type="EnsemblMetazoa" id="KAF7493636.1"/>
    </source>
</evidence>
<evidence type="ECO:0000256" key="5">
    <source>
        <dbReference type="ARBA" id="ARBA00023015"/>
    </source>
</evidence>
<proteinExistence type="predicted"/>
<dbReference type="InterPro" id="IPR001723">
    <property type="entry name" value="Nuclear_hrmn_rcpt"/>
</dbReference>
<keyword evidence="2" id="KW-0479">Metal-binding</keyword>
<dbReference type="PRINTS" id="PR00398">
    <property type="entry name" value="STRDHORMONER"/>
</dbReference>
<evidence type="ECO:0000256" key="6">
    <source>
        <dbReference type="ARBA" id="ARBA00023125"/>
    </source>
</evidence>
<dbReference type="GO" id="GO:0003707">
    <property type="term" value="F:nuclear steroid receptor activity"/>
    <property type="evidence" value="ECO:0007669"/>
    <property type="project" value="InterPro"/>
</dbReference>
<keyword evidence="7" id="KW-0804">Transcription</keyword>
<dbReference type="FunFam" id="3.30.50.10:FF:000006">
    <property type="entry name" value="Nuclear receptor subfamily 5 group A member"/>
    <property type="match status" value="1"/>
</dbReference>
<dbReference type="SUPFAM" id="SSF57716">
    <property type="entry name" value="Glucocorticoid receptor-like (DNA-binding domain)"/>
    <property type="match status" value="1"/>
</dbReference>
<accession>A0A834VEB7</accession>
<feature type="region of interest" description="Disordered" evidence="10">
    <location>
        <begin position="66"/>
        <end position="87"/>
    </location>
</feature>
<dbReference type="PANTHER" id="PTHR24083">
    <property type="entry name" value="NUCLEAR HORMONE RECEPTOR"/>
    <property type="match status" value="1"/>
</dbReference>
<evidence type="ECO:0000259" key="11">
    <source>
        <dbReference type="PROSITE" id="PS51030"/>
    </source>
</evidence>
<evidence type="ECO:0000256" key="4">
    <source>
        <dbReference type="ARBA" id="ARBA00022833"/>
    </source>
</evidence>
<protein>
    <submittedName>
        <fullName evidence="13">Retinoic acid receptor RXR-alpha-A</fullName>
    </submittedName>
</protein>
<keyword evidence="15" id="KW-1185">Reference proteome</keyword>
<dbReference type="GO" id="GO:0008270">
    <property type="term" value="F:zinc ion binding"/>
    <property type="evidence" value="ECO:0007669"/>
    <property type="project" value="UniProtKB-KW"/>
</dbReference>
<evidence type="ECO:0000256" key="1">
    <source>
        <dbReference type="ARBA" id="ARBA00004123"/>
    </source>
</evidence>
<dbReference type="EMBL" id="WVUK01000055">
    <property type="protein sequence ID" value="KAF7493636.1"/>
    <property type="molecule type" value="Genomic_DNA"/>
</dbReference>
<dbReference type="PROSITE" id="PS51030">
    <property type="entry name" value="NUCLEAR_REC_DBD_2"/>
    <property type="match status" value="1"/>
</dbReference>
<dbReference type="Gene3D" id="3.30.50.10">
    <property type="entry name" value="Erythroid Transcription Factor GATA-1, subunit A"/>
    <property type="match status" value="1"/>
</dbReference>
<keyword evidence="6" id="KW-0238">DNA-binding</keyword>
<evidence type="ECO:0000256" key="2">
    <source>
        <dbReference type="ARBA" id="ARBA00022723"/>
    </source>
</evidence>
<dbReference type="Pfam" id="PF00105">
    <property type="entry name" value="zf-C4"/>
    <property type="match status" value="1"/>
</dbReference>
<dbReference type="InterPro" id="IPR050274">
    <property type="entry name" value="Nuclear_hormone_rcpt_NR2"/>
</dbReference>
<keyword evidence="9" id="KW-0539">Nucleus</keyword>
<dbReference type="PRINTS" id="PR00545">
    <property type="entry name" value="RETINOIDXR"/>
</dbReference>
<feature type="domain" description="NR LBD" evidence="12">
    <location>
        <begin position="285"/>
        <end position="502"/>
    </location>
</feature>
<sequence length="540" mass="61289">MRIATEVENIEMHKKNRPMLSVTSLLYSLPSPSSNPNSVLFTSSNINPTVNSNSHPNGIGAIGGCPSTTNAPQSMPMTSNGSVNSNDLNLSNPSNNLIQIDYNNLDGGKSDNLSPISTIIQHQQNNVLNSTNNNSNQNNNSNGGRSISSCDNLINNYPPNHPLSGSKHLCAICEDKASGKHYGVYRLVSSISCKGFFKRTVRKDLTYLCRDEKNCVVDKRQRNRCQYCRYQKCLEMGMKREAVQEERQRNKPCNENEPESSTASVPMNVQKNQFDCSEQDHLKYYSELNIEQLTEAEKSINILPEQCTSITTTKIASKEIELLFHWIKHIPYFNTLNFNDQITLLKNSWNELLIAEFSYRSTSKNDALVLANGVTVSKKNAQSAGIGDIFGRVLDELVAKMREMQMDQSEIGCLRAIVLFNPAIKHLKNSIIVEKLRDRVYSILENHCRSWYRDKTSRFAKLLVRLPALRSIGLKCVEHLFFQQFLQENNQRNTIEVFIAQMLNMNSNPINKSSINNNIFLNTETDSNNNNQYHHHQHHH</sequence>
<evidence type="ECO:0000256" key="10">
    <source>
        <dbReference type="SAM" id="MobiDB-lite"/>
    </source>
</evidence>
<feature type="compositionally biased region" description="Polar residues" evidence="10">
    <location>
        <begin position="66"/>
        <end position="78"/>
    </location>
</feature>
<evidence type="ECO:0000313" key="15">
    <source>
        <dbReference type="Proteomes" id="UP000070412"/>
    </source>
</evidence>
<dbReference type="SUPFAM" id="SSF48508">
    <property type="entry name" value="Nuclear receptor ligand-binding domain"/>
    <property type="match status" value="1"/>
</dbReference>
<keyword evidence="8 13" id="KW-0675">Receptor</keyword>
<dbReference type="AlphaFoldDB" id="A0A834VEB7"/>
<dbReference type="Pfam" id="PF00104">
    <property type="entry name" value="Hormone_recep"/>
    <property type="match status" value="1"/>
</dbReference>
<evidence type="ECO:0000259" key="12">
    <source>
        <dbReference type="PROSITE" id="PS51843"/>
    </source>
</evidence>
<dbReference type="Proteomes" id="UP000070412">
    <property type="component" value="Unassembled WGS sequence"/>
</dbReference>
<dbReference type="PRINTS" id="PR00047">
    <property type="entry name" value="STROIDFINGER"/>
</dbReference>
<evidence type="ECO:0000256" key="9">
    <source>
        <dbReference type="ARBA" id="ARBA00023242"/>
    </source>
</evidence>
<evidence type="ECO:0000256" key="8">
    <source>
        <dbReference type="ARBA" id="ARBA00023170"/>
    </source>
</evidence>
<evidence type="ECO:0000313" key="13">
    <source>
        <dbReference type="EMBL" id="KAF7493636.1"/>
    </source>
</evidence>
<dbReference type="SMART" id="SM00430">
    <property type="entry name" value="HOLI"/>
    <property type="match status" value="1"/>
</dbReference>
<comment type="subcellular location">
    <subcellularLocation>
        <location evidence="1">Nucleus</location>
    </subcellularLocation>
</comment>
<reference evidence="14" key="3">
    <citation type="submission" date="2022-06" db="UniProtKB">
        <authorList>
            <consortium name="EnsemblMetazoa"/>
        </authorList>
    </citation>
    <scope>IDENTIFICATION</scope>
</reference>
<organism evidence="13">
    <name type="scientific">Sarcoptes scabiei</name>
    <name type="common">Itch mite</name>
    <name type="synonym">Acarus scabiei</name>
    <dbReference type="NCBI Taxonomy" id="52283"/>
    <lineage>
        <taxon>Eukaryota</taxon>
        <taxon>Metazoa</taxon>
        <taxon>Ecdysozoa</taxon>
        <taxon>Arthropoda</taxon>
        <taxon>Chelicerata</taxon>
        <taxon>Arachnida</taxon>
        <taxon>Acari</taxon>
        <taxon>Acariformes</taxon>
        <taxon>Sarcoptiformes</taxon>
        <taxon>Astigmata</taxon>
        <taxon>Psoroptidia</taxon>
        <taxon>Sarcoptoidea</taxon>
        <taxon>Sarcoptidae</taxon>
        <taxon>Sarcoptinae</taxon>
        <taxon>Sarcoptes</taxon>
    </lineage>
</organism>
<feature type="domain" description="Nuclear receptor" evidence="11">
    <location>
        <begin position="167"/>
        <end position="245"/>
    </location>
</feature>
<dbReference type="EnsemblMetazoa" id="SSS_3317s_mrna">
    <property type="protein sequence ID" value="KAF7493636.1"/>
    <property type="gene ID" value="SSS_3317"/>
</dbReference>
<dbReference type="SMART" id="SM00399">
    <property type="entry name" value="ZnF_C4"/>
    <property type="match status" value="1"/>
</dbReference>
<dbReference type="InterPro" id="IPR035500">
    <property type="entry name" value="NHR-like_dom_sf"/>
</dbReference>
<reference evidence="15" key="1">
    <citation type="journal article" date="2020" name="PLoS Negl. Trop. Dis.">
        <title>High-quality nuclear genome for Sarcoptes scabiei-A critical resource for a neglected parasite.</title>
        <authorList>
            <person name="Korhonen P.K."/>
            <person name="Gasser R.B."/>
            <person name="Ma G."/>
            <person name="Wang T."/>
            <person name="Stroehlein A.J."/>
            <person name="Young N.D."/>
            <person name="Ang C.S."/>
            <person name="Fernando D.D."/>
            <person name="Lu H.C."/>
            <person name="Taylor S."/>
            <person name="Reynolds S.L."/>
            <person name="Mofiz E."/>
            <person name="Najaraj S.H."/>
            <person name="Gowda H."/>
            <person name="Madugundu A."/>
            <person name="Renuse S."/>
            <person name="Holt D."/>
            <person name="Pandey A."/>
            <person name="Papenfuss A.T."/>
            <person name="Fischer K."/>
        </authorList>
    </citation>
    <scope>NUCLEOTIDE SEQUENCE [LARGE SCALE GENOMIC DNA]</scope>
</reference>
<dbReference type="Gene3D" id="1.10.565.10">
    <property type="entry name" value="Retinoid X Receptor"/>
    <property type="match status" value="1"/>
</dbReference>
<evidence type="ECO:0000256" key="3">
    <source>
        <dbReference type="ARBA" id="ARBA00022771"/>
    </source>
</evidence>
<reference evidence="13" key="2">
    <citation type="submission" date="2020-01" db="EMBL/GenBank/DDBJ databases">
        <authorList>
            <person name="Korhonen P.K.K."/>
            <person name="Guangxu M.G."/>
            <person name="Wang T.W."/>
            <person name="Stroehlein A.J.S."/>
            <person name="Young N.D."/>
            <person name="Ang C.-S.A."/>
            <person name="Fernando D.W.F."/>
            <person name="Lu H.L."/>
            <person name="Taylor S.T."/>
            <person name="Ehtesham M.E.M."/>
            <person name="Najaraj S.H.N."/>
            <person name="Harsha G.H.G."/>
            <person name="Madugundu A.M."/>
            <person name="Renuse S.R."/>
            <person name="Holt D.H."/>
            <person name="Pandey A.P."/>
            <person name="Papenfuss A.P."/>
            <person name="Gasser R.B.G."/>
            <person name="Fischer K.F."/>
        </authorList>
    </citation>
    <scope>NUCLEOTIDE SEQUENCE</scope>
    <source>
        <strain evidence="13">SSS_KF_BRIS2020</strain>
    </source>
</reference>
<dbReference type="GO" id="GO:0005634">
    <property type="term" value="C:nucleus"/>
    <property type="evidence" value="ECO:0007669"/>
    <property type="project" value="UniProtKB-SubCell"/>
</dbReference>
<dbReference type="InterPro" id="IPR000003">
    <property type="entry name" value="Retinoid-X_rcpt/HNF4"/>
</dbReference>
<dbReference type="InterPro" id="IPR001628">
    <property type="entry name" value="Znf_hrmn_rcpt"/>
</dbReference>
<dbReference type="CDD" id="cd06956">
    <property type="entry name" value="NR_DBD_RXR"/>
    <property type="match status" value="1"/>
</dbReference>
<gene>
    <name evidence="13" type="ORF">SSS_3317</name>
</gene>
<keyword evidence="3" id="KW-0863">Zinc-finger</keyword>
<keyword evidence="5" id="KW-0805">Transcription regulation</keyword>
<dbReference type="OrthoDB" id="5873264at2759"/>